<evidence type="ECO:0000259" key="10">
    <source>
        <dbReference type="PROSITE" id="PS50263"/>
    </source>
</evidence>
<reference evidence="11 12" key="2">
    <citation type="journal article" date="2010" name="Stand. Genomic Sci.">
        <title>Complete genome sequence of Desulfohalobium retbaense type strain (HR(100)).</title>
        <authorList>
            <person name="Spring S."/>
            <person name="Nolan M."/>
            <person name="Lapidus A."/>
            <person name="Glavina Del Rio T."/>
            <person name="Copeland A."/>
            <person name="Tice H."/>
            <person name="Cheng J.F."/>
            <person name="Lucas S."/>
            <person name="Land M."/>
            <person name="Chen F."/>
            <person name="Bruce D."/>
            <person name="Goodwin L."/>
            <person name="Pitluck S."/>
            <person name="Ivanova N."/>
            <person name="Mavromatis K."/>
            <person name="Mikhailova N."/>
            <person name="Pati A."/>
            <person name="Chen A."/>
            <person name="Palaniappan K."/>
            <person name="Hauser L."/>
            <person name="Chang Y.J."/>
            <person name="Jeffries C.D."/>
            <person name="Munk C."/>
            <person name="Kiss H."/>
            <person name="Chain P."/>
            <person name="Han C."/>
            <person name="Brettin T."/>
            <person name="Detter J.C."/>
            <person name="Schuler E."/>
            <person name="Goker M."/>
            <person name="Rohde M."/>
            <person name="Bristow J."/>
            <person name="Eisen J.A."/>
            <person name="Markowitz V."/>
            <person name="Hugenholtz P."/>
            <person name="Kyrpides N.C."/>
            <person name="Klenk H.P."/>
        </authorList>
    </citation>
    <scope>NUCLEOTIDE SEQUENCE [LARGE SCALE GENOMIC DNA]</scope>
    <source>
        <strain evidence="11 12">DSM 5692</strain>
    </source>
</reference>
<feature type="binding site" evidence="7">
    <location>
        <position position="189"/>
    </location>
    <ligand>
        <name>L-glutamine</name>
        <dbReference type="ChEBI" id="CHEBI:58359"/>
    </ligand>
</feature>
<dbReference type="UniPathway" id="UPA00253">
    <property type="reaction ID" value="UER00334"/>
</dbReference>
<dbReference type="eggNOG" id="COG0388">
    <property type="taxonomic scope" value="Bacteria"/>
</dbReference>
<dbReference type="InterPro" id="IPR022310">
    <property type="entry name" value="NAD/GMP_synthase"/>
</dbReference>
<evidence type="ECO:0000313" key="11">
    <source>
        <dbReference type="EMBL" id="ACV67723.1"/>
    </source>
</evidence>
<dbReference type="OrthoDB" id="9799210at2"/>
<evidence type="ECO:0000256" key="8">
    <source>
        <dbReference type="PIRNR" id="PIRNR006630"/>
    </source>
</evidence>
<evidence type="ECO:0000256" key="4">
    <source>
        <dbReference type="ARBA" id="ARBA00022741"/>
    </source>
</evidence>
<dbReference type="InterPro" id="IPR003694">
    <property type="entry name" value="NAD_synthase"/>
</dbReference>
<dbReference type="PANTHER" id="PTHR23090">
    <property type="entry name" value="NH 3 /GLUTAMINE-DEPENDENT NAD + SYNTHETASE"/>
    <property type="match status" value="1"/>
</dbReference>
<feature type="active site" description="Nucleophile; for glutaminase activity" evidence="7">
    <location>
        <position position="152"/>
    </location>
</feature>
<dbReference type="GO" id="GO:0009435">
    <property type="term" value="P:NAD+ biosynthetic process"/>
    <property type="evidence" value="ECO:0007669"/>
    <property type="project" value="UniProtKB-UniRule"/>
</dbReference>
<comment type="similarity">
    <text evidence="9">Belongs to the NAD synthetase family.</text>
</comment>
<keyword evidence="3 7" id="KW-0436">Ligase</keyword>
<name>C8X098_DESRD</name>
<dbReference type="InterPro" id="IPR036526">
    <property type="entry name" value="C-N_Hydrolase_sf"/>
</dbReference>
<evidence type="ECO:0000256" key="7">
    <source>
        <dbReference type="HAMAP-Rule" id="MF_02090"/>
    </source>
</evidence>
<evidence type="ECO:0000256" key="5">
    <source>
        <dbReference type="ARBA" id="ARBA00022840"/>
    </source>
</evidence>
<dbReference type="Pfam" id="PF00795">
    <property type="entry name" value="CN_hydrolase"/>
    <property type="match status" value="1"/>
</dbReference>
<dbReference type="PANTHER" id="PTHR23090:SF9">
    <property type="entry name" value="GLUTAMINE-DEPENDENT NAD(+) SYNTHETASE"/>
    <property type="match status" value="1"/>
</dbReference>
<keyword evidence="5 7" id="KW-0067">ATP-binding</keyword>
<dbReference type="SUPFAM" id="SSF52402">
    <property type="entry name" value="Adenine nucleotide alpha hydrolases-like"/>
    <property type="match status" value="1"/>
</dbReference>
<dbReference type="InterPro" id="IPR014729">
    <property type="entry name" value="Rossmann-like_a/b/a_fold"/>
</dbReference>
<dbReference type="NCBIfam" id="TIGR00552">
    <property type="entry name" value="nadE"/>
    <property type="match status" value="1"/>
</dbReference>
<gene>
    <name evidence="7" type="primary">nadE</name>
    <name evidence="11" type="ordered locus">Dret_0426</name>
</gene>
<dbReference type="PIRSF" id="PIRSF006630">
    <property type="entry name" value="NADS_GAT"/>
    <property type="match status" value="1"/>
</dbReference>
<evidence type="ECO:0000256" key="6">
    <source>
        <dbReference type="ARBA" id="ARBA00023027"/>
    </source>
</evidence>
<reference evidence="12" key="1">
    <citation type="submission" date="2009-09" db="EMBL/GenBank/DDBJ databases">
        <title>The complete chromosome of Desulfohalobium retbaense DSM 5692.</title>
        <authorList>
            <consortium name="US DOE Joint Genome Institute (JGI-PGF)"/>
            <person name="Lucas S."/>
            <person name="Copeland A."/>
            <person name="Lapidus A."/>
            <person name="Glavina del Rio T."/>
            <person name="Dalin E."/>
            <person name="Tice H."/>
            <person name="Bruce D."/>
            <person name="Goodwin L."/>
            <person name="Pitluck S."/>
            <person name="Kyrpides N."/>
            <person name="Mavromatis K."/>
            <person name="Ivanova N."/>
            <person name="Mikhailova N."/>
            <person name="Munk A.C."/>
            <person name="Brettin T."/>
            <person name="Detter J.C."/>
            <person name="Han C."/>
            <person name="Tapia R."/>
            <person name="Larimer F."/>
            <person name="Land M."/>
            <person name="Hauser L."/>
            <person name="Markowitz V."/>
            <person name="Cheng J.-F."/>
            <person name="Hugenholtz P."/>
            <person name="Woyke T."/>
            <person name="Wu D."/>
            <person name="Spring S."/>
            <person name="Klenk H.-P."/>
            <person name="Eisen J.A."/>
        </authorList>
    </citation>
    <scope>NUCLEOTIDE SEQUENCE [LARGE SCALE GENOMIC DNA]</scope>
    <source>
        <strain evidence="12">DSM 5692</strain>
    </source>
</reference>
<dbReference type="HOGENOM" id="CLU_022313_2_0_7"/>
<dbReference type="STRING" id="485915.Dret_0426"/>
<comment type="similarity">
    <text evidence="2 7 8">In the C-terminal section; belongs to the NAD synthetase family.</text>
</comment>
<feature type="binding site" evidence="7">
    <location>
        <position position="405"/>
    </location>
    <ligand>
        <name>ATP</name>
        <dbReference type="ChEBI" id="CHEBI:30616"/>
    </ligand>
</feature>
<dbReference type="Gene3D" id="3.40.50.620">
    <property type="entry name" value="HUPs"/>
    <property type="match status" value="1"/>
</dbReference>
<dbReference type="GO" id="GO:0004359">
    <property type="term" value="F:glutaminase activity"/>
    <property type="evidence" value="ECO:0007669"/>
    <property type="project" value="InterPro"/>
</dbReference>
<accession>C8X098</accession>
<comment type="pathway">
    <text evidence="1 7 8">Cofactor biosynthesis; NAD(+) biosynthesis; NAD(+) from deamido-NAD(+) (L-Gln route): step 1/1.</text>
</comment>
<evidence type="ECO:0000256" key="2">
    <source>
        <dbReference type="ARBA" id="ARBA00007145"/>
    </source>
</evidence>
<dbReference type="EMBL" id="CP001734">
    <property type="protein sequence ID" value="ACV67723.1"/>
    <property type="molecule type" value="Genomic_DNA"/>
</dbReference>
<dbReference type="GO" id="GO:0003952">
    <property type="term" value="F:NAD+ synthase (glutamine-hydrolyzing) activity"/>
    <property type="evidence" value="ECO:0007669"/>
    <property type="project" value="UniProtKB-UniRule"/>
</dbReference>
<dbReference type="SUPFAM" id="SSF56317">
    <property type="entry name" value="Carbon-nitrogen hydrolase"/>
    <property type="match status" value="1"/>
</dbReference>
<organism evidence="11 12">
    <name type="scientific">Desulfohalobium retbaense (strain ATCC 49708 / DSM 5692 / JCM 16813 / HR100)</name>
    <dbReference type="NCBI Taxonomy" id="485915"/>
    <lineage>
        <taxon>Bacteria</taxon>
        <taxon>Pseudomonadati</taxon>
        <taxon>Thermodesulfobacteriota</taxon>
        <taxon>Desulfovibrionia</taxon>
        <taxon>Desulfovibrionales</taxon>
        <taxon>Desulfohalobiaceae</taxon>
        <taxon>Desulfohalobium</taxon>
    </lineage>
</organism>
<keyword evidence="12" id="KW-1185">Reference proteome</keyword>
<dbReference type="FunFam" id="3.40.50.620:FF:000106">
    <property type="entry name" value="Glutamine-dependent NAD(+) synthetase"/>
    <property type="match status" value="1"/>
</dbReference>
<dbReference type="CDD" id="cd07570">
    <property type="entry name" value="GAT_Gln-NAD-synth"/>
    <property type="match status" value="1"/>
</dbReference>
<feature type="domain" description="CN hydrolase" evidence="10">
    <location>
        <begin position="1"/>
        <end position="259"/>
    </location>
</feature>
<feature type="active site" description="Proton acceptor; for glutaminase activity" evidence="7">
    <location>
        <position position="41"/>
    </location>
</feature>
<evidence type="ECO:0000313" key="12">
    <source>
        <dbReference type="Proteomes" id="UP000001052"/>
    </source>
</evidence>
<dbReference type="Gene3D" id="3.60.110.10">
    <property type="entry name" value="Carbon-nitrogen hydrolase"/>
    <property type="match status" value="1"/>
</dbReference>
<dbReference type="InterPro" id="IPR003010">
    <property type="entry name" value="C-N_Hydrolase"/>
</dbReference>
<dbReference type="KEGG" id="drt:Dret_0426"/>
<dbReference type="EC" id="6.3.5.1" evidence="7 8"/>
<comment type="catalytic activity">
    <reaction evidence="7 8">
        <text>deamido-NAD(+) + L-glutamine + ATP + H2O = L-glutamate + AMP + diphosphate + NAD(+) + H(+)</text>
        <dbReference type="Rhea" id="RHEA:24384"/>
        <dbReference type="ChEBI" id="CHEBI:15377"/>
        <dbReference type="ChEBI" id="CHEBI:15378"/>
        <dbReference type="ChEBI" id="CHEBI:29985"/>
        <dbReference type="ChEBI" id="CHEBI:30616"/>
        <dbReference type="ChEBI" id="CHEBI:33019"/>
        <dbReference type="ChEBI" id="CHEBI:57540"/>
        <dbReference type="ChEBI" id="CHEBI:58359"/>
        <dbReference type="ChEBI" id="CHEBI:58437"/>
        <dbReference type="ChEBI" id="CHEBI:456215"/>
        <dbReference type="EC" id="6.3.5.1"/>
    </reaction>
</comment>
<proteinExistence type="inferred from homology"/>
<dbReference type="eggNOG" id="COG0171">
    <property type="taxonomic scope" value="Bacteria"/>
</dbReference>
<sequence>MRLALVQNNPIIGDIHGNMQALVRAGERAFAQGARLALAPELALTGYPPRDLLLNEAVLQSAWRAVEELAARLPTGLAFVLGTPLRTDNAPELPEGGVYNGAVLLEGGAVRQVFAKTLLPTYDVFDETRYFSPGPGPGVFELDGWRFGVTICEDAWNDKDFWKKHRYPADPVEELATQGIDGLINLSASPFSLGKHRVREEMFASLAHKYAVPLYFANQVGGNDDLVFPGRSLALDASGQVIGRGRGFVEDLVIVEQTPGSGPLPADDFERPAEAWAAVVLGTRDYVRKSGFSKALLGLSGGVDSALCAAVAVEALGAENVLGVLMPSPYTSAASIEDAQALADTLGIAQQVLPIEPVMNAFEETLRPAFTGYTPDVTEENIQSRIRGNLLMALSNKYGSLLLTTGNKSELAVGYCTIYGDMAGALGVIADMPKTLVYEVCRWLNRERGEVVPQRILDKAPSAELRPDQKDSDSLPDYATLDGLLGLLVDRHYSVEQCVEAGYDAGMAREVQRLVRRAEFKRRQAPPGIKITDRAFGTGWRMPLAARW</sequence>
<dbReference type="AlphaFoldDB" id="C8X098"/>
<dbReference type="Proteomes" id="UP000001052">
    <property type="component" value="Chromosome"/>
</dbReference>
<feature type="active site" description="For glutaminase activity" evidence="7">
    <location>
        <position position="116"/>
    </location>
</feature>
<dbReference type="Pfam" id="PF02540">
    <property type="entry name" value="NAD_synthase"/>
    <property type="match status" value="1"/>
</dbReference>
<evidence type="ECO:0000256" key="9">
    <source>
        <dbReference type="RuleBase" id="RU003811"/>
    </source>
</evidence>
<dbReference type="GO" id="GO:0008795">
    <property type="term" value="F:NAD+ synthase activity"/>
    <property type="evidence" value="ECO:0007669"/>
    <property type="project" value="UniProtKB-UniRule"/>
</dbReference>
<feature type="binding site" evidence="7">
    <location>
        <position position="381"/>
    </location>
    <ligand>
        <name>deamido-NAD(+)</name>
        <dbReference type="ChEBI" id="CHEBI:58437"/>
        <note>ligand shared between two neighboring subunits</note>
    </ligand>
</feature>
<dbReference type="NCBIfam" id="NF010588">
    <property type="entry name" value="PRK13981.1"/>
    <property type="match status" value="1"/>
</dbReference>
<evidence type="ECO:0000256" key="3">
    <source>
        <dbReference type="ARBA" id="ARBA00022598"/>
    </source>
</evidence>
<feature type="binding site" evidence="7">
    <location>
        <begin position="298"/>
        <end position="305"/>
    </location>
    <ligand>
        <name>ATP</name>
        <dbReference type="ChEBI" id="CHEBI:30616"/>
    </ligand>
</feature>
<comment type="function">
    <text evidence="7">Catalyzes the ATP-dependent amidation of deamido-NAD to form NAD. Uses L-glutamine as a nitrogen source.</text>
</comment>
<dbReference type="GO" id="GO:0005524">
    <property type="term" value="F:ATP binding"/>
    <property type="evidence" value="ECO:0007669"/>
    <property type="project" value="UniProtKB-UniRule"/>
</dbReference>
<feature type="binding site" evidence="7">
    <location>
        <position position="410"/>
    </location>
    <ligand>
        <name>deamido-NAD(+)</name>
        <dbReference type="ChEBI" id="CHEBI:58437"/>
        <note>ligand shared between two neighboring subunits</note>
    </ligand>
</feature>
<comment type="caution">
    <text evidence="7">Lacks conserved residue(s) required for the propagation of feature annotation.</text>
</comment>
<dbReference type="GO" id="GO:0005737">
    <property type="term" value="C:cytoplasm"/>
    <property type="evidence" value="ECO:0007669"/>
    <property type="project" value="InterPro"/>
</dbReference>
<keyword evidence="6 7" id="KW-0520">NAD</keyword>
<protein>
    <recommendedName>
        <fullName evidence="7 8">Glutamine-dependent NAD(+) synthetase</fullName>
        <ecNumber evidence="7 8">6.3.5.1</ecNumber>
    </recommendedName>
    <alternativeName>
        <fullName evidence="7 8">NAD(+) synthase [glutamine-hydrolyzing]</fullName>
    </alternativeName>
</protein>
<dbReference type="InterPro" id="IPR014445">
    <property type="entry name" value="Gln-dep_NAD_synthase"/>
</dbReference>
<feature type="binding site" evidence="7">
    <location>
        <position position="521"/>
    </location>
    <ligand>
        <name>deamido-NAD(+)</name>
        <dbReference type="ChEBI" id="CHEBI:58437"/>
        <note>ligand shared between two neighboring subunits</note>
    </ligand>
</feature>
<evidence type="ECO:0000256" key="1">
    <source>
        <dbReference type="ARBA" id="ARBA00005188"/>
    </source>
</evidence>
<dbReference type="CDD" id="cd00553">
    <property type="entry name" value="NAD_synthase"/>
    <property type="match status" value="1"/>
</dbReference>
<dbReference type="PROSITE" id="PS50263">
    <property type="entry name" value="CN_HYDROLASE"/>
    <property type="match status" value="1"/>
</dbReference>
<keyword evidence="4 7" id="KW-0547">Nucleotide-binding</keyword>
<feature type="binding site" evidence="7">
    <location>
        <position position="195"/>
    </location>
    <ligand>
        <name>L-glutamine</name>
        <dbReference type="ChEBI" id="CHEBI:58359"/>
    </ligand>
</feature>
<feature type="binding site" evidence="7">
    <location>
        <position position="122"/>
    </location>
    <ligand>
        <name>L-glutamine</name>
        <dbReference type="ChEBI" id="CHEBI:58359"/>
    </ligand>
</feature>
<dbReference type="HAMAP" id="MF_02090">
    <property type="entry name" value="NadE_glutamine_dep"/>
    <property type="match status" value="1"/>
</dbReference>
<dbReference type="RefSeq" id="WP_015750881.1">
    <property type="nucleotide sequence ID" value="NC_013223.1"/>
</dbReference>